<keyword evidence="4" id="KW-1185">Reference proteome</keyword>
<reference evidence="1" key="2">
    <citation type="submission" date="2017-03" db="EMBL/GenBank/DDBJ databases">
        <authorList>
            <person name="Afonso C.L."/>
            <person name="Miller P.J."/>
            <person name="Scott M.A."/>
            <person name="Spackman E."/>
            <person name="Goraichik I."/>
            <person name="Dimitrov K.M."/>
            <person name="Suarez D.L."/>
            <person name="Swayne D.E."/>
        </authorList>
    </citation>
    <scope>NUCLEOTIDE SEQUENCE</scope>
    <source>
        <strain evidence="1">CCUG 4441</strain>
    </source>
</reference>
<proteinExistence type="predicted"/>
<evidence type="ECO:0000313" key="2">
    <source>
        <dbReference type="EMBL" id="STY98754.1"/>
    </source>
</evidence>
<dbReference type="Proteomes" id="UP000254107">
    <property type="component" value="Unassembled WGS sequence"/>
</dbReference>
<evidence type="ECO:0000313" key="3">
    <source>
        <dbReference type="Proteomes" id="UP000191025"/>
    </source>
</evidence>
<dbReference type="RefSeq" id="WP_062501230.1">
    <property type="nucleotide sequence ID" value="NZ_JBPAGO010000002.1"/>
</dbReference>
<reference evidence="2 4" key="3">
    <citation type="submission" date="2018-06" db="EMBL/GenBank/DDBJ databases">
        <authorList>
            <consortium name="Pathogen Informatics"/>
            <person name="Doyle S."/>
        </authorList>
    </citation>
    <scope>NUCLEOTIDE SEQUENCE [LARGE SCALE GENOMIC DNA]</scope>
    <source>
        <strain evidence="2 4">NCTC7911</strain>
    </source>
</reference>
<dbReference type="GeneID" id="302268805"/>
<accession>A0A1V4H1A3</accession>
<gene>
    <name evidence="1" type="ORF">B5J94_04120</name>
    <name evidence="2" type="ORF">NCTC7911_00117</name>
</gene>
<name>A0A1V4H1A3_MORLA</name>
<dbReference type="Proteomes" id="UP000191025">
    <property type="component" value="Unassembled WGS sequence"/>
</dbReference>
<dbReference type="EMBL" id="MXAN01000021">
    <property type="protein sequence ID" value="OPH38166.1"/>
    <property type="molecule type" value="Genomic_DNA"/>
</dbReference>
<dbReference type="EMBL" id="UGQC01000001">
    <property type="protein sequence ID" value="STY98754.1"/>
    <property type="molecule type" value="Genomic_DNA"/>
</dbReference>
<evidence type="ECO:0000313" key="1">
    <source>
        <dbReference type="EMBL" id="OPH38166.1"/>
    </source>
</evidence>
<dbReference type="AlphaFoldDB" id="A0A1V4H1A3"/>
<protein>
    <submittedName>
        <fullName evidence="1">Uncharacterized protein</fullName>
    </submittedName>
</protein>
<reference evidence="3" key="1">
    <citation type="submission" date="2017-03" db="EMBL/GenBank/DDBJ databases">
        <title>Draft genome sequence of Moraxella equi CCUG 4950T type strain.</title>
        <authorList>
            <person name="Salva-Serra F."/>
            <person name="Engstrom-Jakobsson H."/>
            <person name="Thorell K."/>
            <person name="Jaen-Luchoro D."/>
            <person name="Gonzales-Siles L."/>
            <person name="Karlsson R."/>
            <person name="Yazdan S."/>
            <person name="Boulund F."/>
            <person name="Johnning A."/>
            <person name="Engstrand L."/>
            <person name="Kristiansson E."/>
            <person name="Moore E."/>
        </authorList>
    </citation>
    <scope>NUCLEOTIDE SEQUENCE [LARGE SCALE GENOMIC DNA]</scope>
    <source>
        <strain evidence="3">CCUG 4441</strain>
    </source>
</reference>
<evidence type="ECO:0000313" key="4">
    <source>
        <dbReference type="Proteomes" id="UP000254107"/>
    </source>
</evidence>
<sequence>MKSENQLVTNADKSALLKSIIGNMLNIKKDVYLCFNFDLDNLSHQKIQYDDDDVQVFHANTILDDFDKVAQITQNTDEFIISLFDDFSSYIKMYTDFELAPNRFCYTFVFEPCRYDLLHQEGYMIDSYHYINNAYTVSINTTVQSENDDILDGLAQMLGMEPKKDFKTDEQIREYTNFLK</sequence>
<organism evidence="1 3">
    <name type="scientific">Moraxella lacunata</name>
    <dbReference type="NCBI Taxonomy" id="477"/>
    <lineage>
        <taxon>Bacteria</taxon>
        <taxon>Pseudomonadati</taxon>
        <taxon>Pseudomonadota</taxon>
        <taxon>Gammaproteobacteria</taxon>
        <taxon>Moraxellales</taxon>
        <taxon>Moraxellaceae</taxon>
        <taxon>Moraxella</taxon>
    </lineage>
</organism>